<proteinExistence type="predicted"/>
<dbReference type="AlphaFoldDB" id="A0AAV8Z864"/>
<dbReference type="Pfam" id="PF03999">
    <property type="entry name" value="MAP65_ASE1"/>
    <property type="match status" value="1"/>
</dbReference>
<gene>
    <name evidence="1" type="ORF">NQ314_006080</name>
</gene>
<evidence type="ECO:0000313" key="1">
    <source>
        <dbReference type="EMBL" id="KAJ8960390.1"/>
    </source>
</evidence>
<evidence type="ECO:0000313" key="2">
    <source>
        <dbReference type="Proteomes" id="UP001162156"/>
    </source>
</evidence>
<organism evidence="1 2">
    <name type="scientific">Rhamnusium bicolor</name>
    <dbReference type="NCBI Taxonomy" id="1586634"/>
    <lineage>
        <taxon>Eukaryota</taxon>
        <taxon>Metazoa</taxon>
        <taxon>Ecdysozoa</taxon>
        <taxon>Arthropoda</taxon>
        <taxon>Hexapoda</taxon>
        <taxon>Insecta</taxon>
        <taxon>Pterygota</taxon>
        <taxon>Neoptera</taxon>
        <taxon>Endopterygota</taxon>
        <taxon>Coleoptera</taxon>
        <taxon>Polyphaga</taxon>
        <taxon>Cucujiformia</taxon>
        <taxon>Chrysomeloidea</taxon>
        <taxon>Cerambycidae</taxon>
        <taxon>Lepturinae</taxon>
        <taxon>Rhagiini</taxon>
        <taxon>Rhamnusium</taxon>
    </lineage>
</organism>
<dbReference type="EMBL" id="JANEYF010001642">
    <property type="protein sequence ID" value="KAJ8960390.1"/>
    <property type="molecule type" value="Genomic_DNA"/>
</dbReference>
<reference evidence="1" key="1">
    <citation type="journal article" date="2023" name="Insect Mol. Biol.">
        <title>Genome sequencing provides insights into the evolution of gene families encoding plant cell wall-degrading enzymes in longhorned beetles.</title>
        <authorList>
            <person name="Shin N.R."/>
            <person name="Okamura Y."/>
            <person name="Kirsch R."/>
            <person name="Pauchet Y."/>
        </authorList>
    </citation>
    <scope>NUCLEOTIDE SEQUENCE</scope>
    <source>
        <strain evidence="1">RBIC_L_NR</strain>
    </source>
</reference>
<protein>
    <submittedName>
        <fullName evidence="1">Uncharacterized protein</fullName>
    </submittedName>
</protein>
<keyword evidence="2" id="KW-1185">Reference proteome</keyword>
<sequence length="84" mass="10211">MKQLEQLHRSLHKQLKDVKEEIVQRRKKIDDLWNLLDVDFKEREAFRQKYIGNSVDVLEALRLEVKRCEELKMANIKVIVFVLY</sequence>
<name>A0AAV8Z864_9CUCU</name>
<accession>A0AAV8Z864</accession>
<comment type="caution">
    <text evidence="1">The sequence shown here is derived from an EMBL/GenBank/DDBJ whole genome shotgun (WGS) entry which is preliminary data.</text>
</comment>
<dbReference type="Proteomes" id="UP001162156">
    <property type="component" value="Unassembled WGS sequence"/>
</dbReference>